<evidence type="ECO:0000313" key="4">
    <source>
        <dbReference type="Proteomes" id="UP001596505"/>
    </source>
</evidence>
<sequence length="369" mass="41428">MKETMMTYILEEEQTCRKILNNYENNLKPFKQLAAEKKPKNWLILATGSSLNAMLSAKYYIEKSAGVSIEIKEPFNFVHYEKVSDATDLVIAVSQSGQSYSTIEALKKVHESGKLSTVALTSRLDSPITHHTDKVIDIGCGIEKVGFVTKGFTATVLTAMLIGITAGLTVGYLKKEDAKSEVGKLEKLTKQIPFIIEKSEQFYKQHAEELTSIPRFSAIGYGPTVGTAKECETKFTETIRVPSQGFELEAYMHGPYLELNDTHGLFFIQTDSAVTERSEKLKQYFRPYTEHCFTITSLGDKADEKTLALDIEVDELMSPLLMVMPFQLLAYRIATDKGIDLGVKVFKDFDQVLKSKVKNQNMSECDMKI</sequence>
<dbReference type="RefSeq" id="WP_380969826.1">
    <property type="nucleotide sequence ID" value="NZ_JBHTCO010000044.1"/>
</dbReference>
<keyword evidence="3" id="KW-0378">Hydrolase</keyword>
<dbReference type="EC" id="3.5.-.-" evidence="3"/>
<keyword evidence="1" id="KW-0677">Repeat</keyword>
<dbReference type="PANTHER" id="PTHR10937:SF17">
    <property type="entry name" value="GLUCOSAMINE-FRUCTOSE-6-PHOSPHATE AMINOTRANSFERASE"/>
    <property type="match status" value="1"/>
</dbReference>
<protein>
    <submittedName>
        <fullName evidence="3">SIS domain-containing protein</fullName>
        <ecNumber evidence="3">3.5.-.-</ecNumber>
    </submittedName>
</protein>
<dbReference type="Proteomes" id="UP001596505">
    <property type="component" value="Unassembled WGS sequence"/>
</dbReference>
<dbReference type="SUPFAM" id="SSF53697">
    <property type="entry name" value="SIS domain"/>
    <property type="match status" value="1"/>
</dbReference>
<dbReference type="GO" id="GO:0016787">
    <property type="term" value="F:hydrolase activity"/>
    <property type="evidence" value="ECO:0007669"/>
    <property type="project" value="UniProtKB-KW"/>
</dbReference>
<dbReference type="PROSITE" id="PS51464">
    <property type="entry name" value="SIS"/>
    <property type="match status" value="1"/>
</dbReference>
<dbReference type="PANTHER" id="PTHR10937">
    <property type="entry name" value="GLUCOSAMINE--FRUCTOSE-6-PHOSPHATE AMINOTRANSFERASE, ISOMERIZING"/>
    <property type="match status" value="1"/>
</dbReference>
<comment type="caution">
    <text evidence="3">The sequence shown here is derived from an EMBL/GenBank/DDBJ whole genome shotgun (WGS) entry which is preliminary data.</text>
</comment>
<dbReference type="InterPro" id="IPR035466">
    <property type="entry name" value="GlmS/AgaS_SIS"/>
</dbReference>
<dbReference type="Pfam" id="PF01380">
    <property type="entry name" value="SIS"/>
    <property type="match status" value="1"/>
</dbReference>
<gene>
    <name evidence="3" type="ORF">ACFQRG_20820</name>
</gene>
<dbReference type="CDD" id="cd05008">
    <property type="entry name" value="SIS_GlmS_GlmD_1"/>
    <property type="match status" value="1"/>
</dbReference>
<dbReference type="Gene3D" id="3.40.50.10490">
    <property type="entry name" value="Glucose-6-phosphate isomerase like protein, domain 1"/>
    <property type="match status" value="2"/>
</dbReference>
<keyword evidence="4" id="KW-1185">Reference proteome</keyword>
<evidence type="ECO:0000256" key="1">
    <source>
        <dbReference type="ARBA" id="ARBA00022737"/>
    </source>
</evidence>
<evidence type="ECO:0000259" key="2">
    <source>
        <dbReference type="PROSITE" id="PS51464"/>
    </source>
</evidence>
<evidence type="ECO:0000313" key="3">
    <source>
        <dbReference type="EMBL" id="MFC7395355.1"/>
    </source>
</evidence>
<dbReference type="EMBL" id="JBHTCO010000044">
    <property type="protein sequence ID" value="MFC7395355.1"/>
    <property type="molecule type" value="Genomic_DNA"/>
</dbReference>
<dbReference type="InterPro" id="IPR035490">
    <property type="entry name" value="GlmS/FrlB_SIS"/>
</dbReference>
<feature type="domain" description="SIS" evidence="2">
    <location>
        <begin position="29"/>
        <end position="178"/>
    </location>
</feature>
<dbReference type="InterPro" id="IPR046348">
    <property type="entry name" value="SIS_dom_sf"/>
</dbReference>
<proteinExistence type="predicted"/>
<reference evidence="4" key="1">
    <citation type="journal article" date="2019" name="Int. J. Syst. Evol. Microbiol.">
        <title>The Global Catalogue of Microorganisms (GCM) 10K type strain sequencing project: providing services to taxonomists for standard genome sequencing and annotation.</title>
        <authorList>
            <consortium name="The Broad Institute Genomics Platform"/>
            <consortium name="The Broad Institute Genome Sequencing Center for Infectious Disease"/>
            <person name="Wu L."/>
            <person name="Ma J."/>
        </authorList>
    </citation>
    <scope>NUCLEOTIDE SEQUENCE [LARGE SCALE GENOMIC DNA]</scope>
    <source>
        <strain evidence="4">CGMCC 1.16305</strain>
    </source>
</reference>
<dbReference type="CDD" id="cd05009">
    <property type="entry name" value="SIS_GlmS_GlmD_2"/>
    <property type="match status" value="1"/>
</dbReference>
<dbReference type="InterPro" id="IPR001347">
    <property type="entry name" value="SIS_dom"/>
</dbReference>
<organism evidence="3 4">
    <name type="scientific">Scopulibacillus cellulosilyticus</name>
    <dbReference type="NCBI Taxonomy" id="2665665"/>
    <lineage>
        <taxon>Bacteria</taxon>
        <taxon>Bacillati</taxon>
        <taxon>Bacillota</taxon>
        <taxon>Bacilli</taxon>
        <taxon>Bacillales</taxon>
        <taxon>Sporolactobacillaceae</taxon>
        <taxon>Scopulibacillus</taxon>
    </lineage>
</organism>
<name>A0ABW2Q5M2_9BACL</name>
<accession>A0ABW2Q5M2</accession>